<dbReference type="InterPro" id="IPR003598">
    <property type="entry name" value="Ig_sub2"/>
</dbReference>
<dbReference type="FunFam" id="2.60.40.10:FF:000032">
    <property type="entry name" value="palladin isoform X1"/>
    <property type="match status" value="1"/>
</dbReference>
<proteinExistence type="predicted"/>
<dbReference type="AlphaFoldDB" id="A0A183LQQ3"/>
<reference evidence="3 4" key="1">
    <citation type="submission" date="2018-11" db="EMBL/GenBank/DDBJ databases">
        <authorList>
            <consortium name="Pathogen Informatics"/>
        </authorList>
    </citation>
    <scope>NUCLEOTIDE SEQUENCE [LARGE SCALE GENOMIC DNA]</scope>
    <source>
        <strain evidence="3 4">Zambia</strain>
    </source>
</reference>
<keyword evidence="4" id="KW-1185">Reference proteome</keyword>
<gene>
    <name evidence="3" type="ORF">SMRZ_LOCUS6128</name>
</gene>
<dbReference type="InterPro" id="IPR007110">
    <property type="entry name" value="Ig-like_dom"/>
</dbReference>
<dbReference type="InterPro" id="IPR013098">
    <property type="entry name" value="Ig_I-set"/>
</dbReference>
<dbReference type="PROSITE" id="PS50835">
    <property type="entry name" value="IG_LIKE"/>
    <property type="match status" value="1"/>
</dbReference>
<evidence type="ECO:0000256" key="1">
    <source>
        <dbReference type="ARBA" id="ARBA00023157"/>
    </source>
</evidence>
<dbReference type="SUPFAM" id="SSF48726">
    <property type="entry name" value="Immunoglobulin"/>
    <property type="match status" value="1"/>
</dbReference>
<dbReference type="PANTHER" id="PTHR47027">
    <property type="entry name" value="REVERSE TRANSCRIPTASE DOMAIN-CONTAINING PROTEIN"/>
    <property type="match status" value="1"/>
</dbReference>
<dbReference type="InterPro" id="IPR003599">
    <property type="entry name" value="Ig_sub"/>
</dbReference>
<keyword evidence="1" id="KW-1015">Disulfide bond</keyword>
<accession>A0A183LQQ3</accession>
<dbReference type="SMART" id="SM00408">
    <property type="entry name" value="IGc2"/>
    <property type="match status" value="1"/>
</dbReference>
<protein>
    <submittedName>
        <fullName evidence="3">Uncharacterized protein</fullName>
    </submittedName>
</protein>
<dbReference type="InterPro" id="IPR036179">
    <property type="entry name" value="Ig-like_dom_sf"/>
</dbReference>
<evidence type="ECO:0000313" key="4">
    <source>
        <dbReference type="Proteomes" id="UP000277204"/>
    </source>
</evidence>
<evidence type="ECO:0000313" key="3">
    <source>
        <dbReference type="EMBL" id="VDO69533.1"/>
    </source>
</evidence>
<dbReference type="STRING" id="48269.A0A183LQQ3"/>
<evidence type="ECO:0000256" key="2">
    <source>
        <dbReference type="ARBA" id="ARBA00023319"/>
    </source>
</evidence>
<dbReference type="Pfam" id="PF07679">
    <property type="entry name" value="I-set"/>
    <property type="match status" value="1"/>
</dbReference>
<name>A0A183LQQ3_9TREM</name>
<dbReference type="InterPro" id="IPR013783">
    <property type="entry name" value="Ig-like_fold"/>
</dbReference>
<dbReference type="Gene3D" id="2.60.40.10">
    <property type="entry name" value="Immunoglobulins"/>
    <property type="match status" value="1"/>
</dbReference>
<dbReference type="EMBL" id="UZAI01002233">
    <property type="protein sequence ID" value="VDO69533.1"/>
    <property type="molecule type" value="Genomic_DNA"/>
</dbReference>
<dbReference type="SMART" id="SM00409">
    <property type="entry name" value="IG"/>
    <property type="match status" value="1"/>
</dbReference>
<dbReference type="Proteomes" id="UP000277204">
    <property type="component" value="Unassembled WGS sequence"/>
</dbReference>
<sequence length="283" mass="32105">MNRLMLDHHCNLEVLDGRFVLLRDSSEVRTHDPACGRDRYLPQYKGKWSPYIRLSQPMRNLTRSIGAKGTFYCDILGEPIPQFQWYKNGEKLLEKPNKIKITTALWGSALRVEKLHNSDIGQYLCVATNPSGTLNATAYLQLTSKKITLSTSKFPGVELLPGDSLSDLEYTDDIILFGEDADKMQSLLTTLSNNASMFRMRFSPSKCKMLLQDRVASTLELMIGSEVIERVDRSTYLASLISPSGLVCEEISSRIQKARLASANLRHLWRRQDIHLSTKGRVY</sequence>
<organism evidence="3 4">
    <name type="scientific">Schistosoma margrebowiei</name>
    <dbReference type="NCBI Taxonomy" id="48269"/>
    <lineage>
        <taxon>Eukaryota</taxon>
        <taxon>Metazoa</taxon>
        <taxon>Spiralia</taxon>
        <taxon>Lophotrochozoa</taxon>
        <taxon>Platyhelminthes</taxon>
        <taxon>Trematoda</taxon>
        <taxon>Digenea</taxon>
        <taxon>Strigeidida</taxon>
        <taxon>Schistosomatoidea</taxon>
        <taxon>Schistosomatidae</taxon>
        <taxon>Schistosoma</taxon>
    </lineage>
</organism>
<dbReference type="PANTHER" id="PTHR47027:SF20">
    <property type="entry name" value="REVERSE TRANSCRIPTASE-LIKE PROTEIN WITH RNA-DIRECTED DNA POLYMERASE DOMAIN"/>
    <property type="match status" value="1"/>
</dbReference>
<keyword evidence="2" id="KW-0393">Immunoglobulin domain</keyword>